<dbReference type="InterPro" id="IPR012337">
    <property type="entry name" value="RNaseH-like_sf"/>
</dbReference>
<gene>
    <name evidence="1" type="ORF">HPB48_006673</name>
</gene>
<dbReference type="OMA" id="TWAQVEM"/>
<dbReference type="EMBL" id="JABSTR010000001">
    <property type="protein sequence ID" value="KAH9360076.1"/>
    <property type="molecule type" value="Genomic_DNA"/>
</dbReference>
<name>A0A9J6FD84_HAELO</name>
<dbReference type="AlphaFoldDB" id="A0A9J6FD84"/>
<evidence type="ECO:0000313" key="1">
    <source>
        <dbReference type="EMBL" id="KAH9360076.1"/>
    </source>
</evidence>
<evidence type="ECO:0000313" key="2">
    <source>
        <dbReference type="Proteomes" id="UP000821853"/>
    </source>
</evidence>
<comment type="caution">
    <text evidence="1">The sequence shown here is derived from an EMBL/GenBank/DDBJ whole genome shotgun (WGS) entry which is preliminary data.</text>
</comment>
<protein>
    <submittedName>
        <fullName evidence="1">Uncharacterized protein</fullName>
    </submittedName>
</protein>
<dbReference type="Proteomes" id="UP000821853">
    <property type="component" value="Chromosome 1"/>
</dbReference>
<sequence length="132" mass="15180">MSTFNMLARLIELKSFAETFLSEEERVRWTQSTWAQVEMLTASLQPAQVATKTLQSEQLTIGDFYGTWLTCFMDTSRISSPLAKALAQSMQKRERDLCGANIFSVALYMDPRYRLFLTTEQKIQARLHLAKT</sequence>
<accession>A0A9J6FD84</accession>
<keyword evidence="2" id="KW-1185">Reference proteome</keyword>
<reference evidence="1 2" key="1">
    <citation type="journal article" date="2020" name="Cell">
        <title>Large-Scale Comparative Analyses of Tick Genomes Elucidate Their Genetic Diversity and Vector Capacities.</title>
        <authorList>
            <consortium name="Tick Genome and Microbiome Consortium (TIGMIC)"/>
            <person name="Jia N."/>
            <person name="Wang J."/>
            <person name="Shi W."/>
            <person name="Du L."/>
            <person name="Sun Y."/>
            <person name="Zhan W."/>
            <person name="Jiang J.F."/>
            <person name="Wang Q."/>
            <person name="Zhang B."/>
            <person name="Ji P."/>
            <person name="Bell-Sakyi L."/>
            <person name="Cui X.M."/>
            <person name="Yuan T.T."/>
            <person name="Jiang B.G."/>
            <person name="Yang W.F."/>
            <person name="Lam T.T."/>
            <person name="Chang Q.C."/>
            <person name="Ding S.J."/>
            <person name="Wang X.J."/>
            <person name="Zhu J.G."/>
            <person name="Ruan X.D."/>
            <person name="Zhao L."/>
            <person name="Wei J.T."/>
            <person name="Ye R.Z."/>
            <person name="Que T.C."/>
            <person name="Du C.H."/>
            <person name="Zhou Y.H."/>
            <person name="Cheng J.X."/>
            <person name="Dai P.F."/>
            <person name="Guo W.B."/>
            <person name="Han X.H."/>
            <person name="Huang E.J."/>
            <person name="Li L.F."/>
            <person name="Wei W."/>
            <person name="Gao Y.C."/>
            <person name="Liu J.Z."/>
            <person name="Shao H.Z."/>
            <person name="Wang X."/>
            <person name="Wang C.C."/>
            <person name="Yang T.C."/>
            <person name="Huo Q.B."/>
            <person name="Li W."/>
            <person name="Chen H.Y."/>
            <person name="Chen S.E."/>
            <person name="Zhou L.G."/>
            <person name="Ni X.B."/>
            <person name="Tian J.H."/>
            <person name="Sheng Y."/>
            <person name="Liu T."/>
            <person name="Pan Y.S."/>
            <person name="Xia L.Y."/>
            <person name="Li J."/>
            <person name="Zhao F."/>
            <person name="Cao W.C."/>
        </authorList>
    </citation>
    <scope>NUCLEOTIDE SEQUENCE [LARGE SCALE GENOMIC DNA]</scope>
    <source>
        <strain evidence="1">HaeL-2018</strain>
    </source>
</reference>
<proteinExistence type="predicted"/>
<organism evidence="1 2">
    <name type="scientific">Haemaphysalis longicornis</name>
    <name type="common">Bush tick</name>
    <dbReference type="NCBI Taxonomy" id="44386"/>
    <lineage>
        <taxon>Eukaryota</taxon>
        <taxon>Metazoa</taxon>
        <taxon>Ecdysozoa</taxon>
        <taxon>Arthropoda</taxon>
        <taxon>Chelicerata</taxon>
        <taxon>Arachnida</taxon>
        <taxon>Acari</taxon>
        <taxon>Parasitiformes</taxon>
        <taxon>Ixodida</taxon>
        <taxon>Ixodoidea</taxon>
        <taxon>Ixodidae</taxon>
        <taxon>Haemaphysalinae</taxon>
        <taxon>Haemaphysalis</taxon>
    </lineage>
</organism>
<dbReference type="VEuPathDB" id="VectorBase:HLOH_049564"/>
<dbReference type="OrthoDB" id="6501574at2759"/>
<dbReference type="SUPFAM" id="SSF53098">
    <property type="entry name" value="Ribonuclease H-like"/>
    <property type="match status" value="1"/>
</dbReference>